<reference evidence="2 3" key="1">
    <citation type="submission" date="2018-07" db="EMBL/GenBank/DDBJ databases">
        <title>High-quality-draft genome sequence of Gaiella occulta.</title>
        <authorList>
            <person name="Severino R."/>
            <person name="Froufe H.J.C."/>
            <person name="Rainey F.A."/>
            <person name="Barroso C."/>
            <person name="Albuquerque L."/>
            <person name="Lobo-Da-Cunha A."/>
            <person name="Da Costa M.S."/>
            <person name="Egas C."/>
        </authorList>
    </citation>
    <scope>NUCLEOTIDE SEQUENCE [LARGE SCALE GENOMIC DNA]</scope>
    <source>
        <strain evidence="2 3">F2-233</strain>
    </source>
</reference>
<evidence type="ECO:0000313" key="3">
    <source>
        <dbReference type="Proteomes" id="UP000254134"/>
    </source>
</evidence>
<dbReference type="Proteomes" id="UP000254134">
    <property type="component" value="Unassembled WGS sequence"/>
</dbReference>
<evidence type="ECO:0000259" key="1">
    <source>
        <dbReference type="Pfam" id="PF01609"/>
    </source>
</evidence>
<dbReference type="RefSeq" id="WP_114795397.1">
    <property type="nucleotide sequence ID" value="NZ_QQZY01000002.1"/>
</dbReference>
<protein>
    <submittedName>
        <fullName evidence="2">Transposase DDE domain</fullName>
    </submittedName>
</protein>
<dbReference type="GO" id="GO:0006313">
    <property type="term" value="P:DNA transposition"/>
    <property type="evidence" value="ECO:0007669"/>
    <property type="project" value="InterPro"/>
</dbReference>
<dbReference type="GO" id="GO:0004803">
    <property type="term" value="F:transposase activity"/>
    <property type="evidence" value="ECO:0007669"/>
    <property type="project" value="InterPro"/>
</dbReference>
<evidence type="ECO:0000313" key="2">
    <source>
        <dbReference type="EMBL" id="RDI75166.1"/>
    </source>
</evidence>
<dbReference type="InterPro" id="IPR002559">
    <property type="entry name" value="Transposase_11"/>
</dbReference>
<dbReference type="EMBL" id="QQZY01000002">
    <property type="protein sequence ID" value="RDI75166.1"/>
    <property type="molecule type" value="Genomic_DNA"/>
</dbReference>
<proteinExistence type="predicted"/>
<sequence length="268" mass="29624">MRADLDLLCISVYCTADDLLPARPGNGRRRLTDAEIVTLCVAQVLMGITSDRRFLQAAKRQLGPLFPWLPSQDALHKRRQRLADTVEWLCGVVAAQCPGADDDLVLLDSTPVECGRSLETIRRSALADVCGYGYCKSHSRWFWGLRLHLLCAPDGTPRAATLVSADRPEREVALPLLARTLRGGETIICDKGYAGREFEQAVRELGGLIVRPARKDEPQPGVHLAPIRQRIESVFLTFKDLLGSVHVANAAWVRARLRSAPPSSRRSV</sequence>
<dbReference type="AlphaFoldDB" id="A0A7M2YYJ4"/>
<keyword evidence="3" id="KW-1185">Reference proteome</keyword>
<organism evidence="2 3">
    <name type="scientific">Gaiella occulta</name>
    <dbReference type="NCBI Taxonomy" id="1002870"/>
    <lineage>
        <taxon>Bacteria</taxon>
        <taxon>Bacillati</taxon>
        <taxon>Actinomycetota</taxon>
        <taxon>Thermoleophilia</taxon>
        <taxon>Gaiellales</taxon>
        <taxon>Gaiellaceae</taxon>
        <taxon>Gaiella</taxon>
    </lineage>
</organism>
<gene>
    <name evidence="2" type="ORF">Gocc_0964</name>
</gene>
<accession>A0A7M2YYJ4</accession>
<feature type="domain" description="Transposase IS4-like" evidence="1">
    <location>
        <begin position="101"/>
        <end position="243"/>
    </location>
</feature>
<comment type="caution">
    <text evidence="2">The sequence shown here is derived from an EMBL/GenBank/DDBJ whole genome shotgun (WGS) entry which is preliminary data.</text>
</comment>
<name>A0A7M2YYJ4_9ACTN</name>
<reference evidence="3" key="2">
    <citation type="journal article" date="2019" name="MicrobiologyOpen">
        <title>High-quality draft genome sequence of Gaiella occulta isolated from a 150 meter deep mineral water borehole and comparison with the genome sequences of other deep-branching lineages of the phylum Actinobacteria.</title>
        <authorList>
            <person name="Severino R."/>
            <person name="Froufe H.J.C."/>
            <person name="Barroso C."/>
            <person name="Albuquerque L."/>
            <person name="Lobo-da-Cunha A."/>
            <person name="da Costa M.S."/>
            <person name="Egas C."/>
        </authorList>
    </citation>
    <scope>NUCLEOTIDE SEQUENCE [LARGE SCALE GENOMIC DNA]</scope>
    <source>
        <strain evidence="3">F2-233</strain>
    </source>
</reference>
<dbReference type="GO" id="GO:0003677">
    <property type="term" value="F:DNA binding"/>
    <property type="evidence" value="ECO:0007669"/>
    <property type="project" value="InterPro"/>
</dbReference>
<dbReference type="Pfam" id="PF01609">
    <property type="entry name" value="DDE_Tnp_1"/>
    <property type="match status" value="1"/>
</dbReference>
<dbReference type="OrthoDB" id="4962032at2"/>